<dbReference type="Proteomes" id="UP001153148">
    <property type="component" value="Unassembled WGS sequence"/>
</dbReference>
<comment type="caution">
    <text evidence="4">The sequence shown here is derived from an EMBL/GenBank/DDBJ whole genome shotgun (WGS) entry which is preliminary data.</text>
</comment>
<dbReference type="EMBL" id="CAJPIN010090638">
    <property type="protein sequence ID" value="CAG2068445.1"/>
    <property type="molecule type" value="Genomic_DNA"/>
</dbReference>
<evidence type="ECO:0000259" key="3">
    <source>
        <dbReference type="Pfam" id="PF26588"/>
    </source>
</evidence>
<evidence type="ECO:0000313" key="5">
    <source>
        <dbReference type="Proteomes" id="UP001153148"/>
    </source>
</evidence>
<gene>
    <name evidence="4" type="ORF">TPAB3V08_LOCUS15388</name>
</gene>
<dbReference type="PANTHER" id="PTHR45930">
    <property type="entry name" value="G-PROTEIN COUPLED RECEPTOR 124-LIKE PROTEIN"/>
    <property type="match status" value="1"/>
</dbReference>
<protein>
    <recommendedName>
        <fullName evidence="3">ADGRA2/3 GAIN domain-containing protein</fullName>
    </recommendedName>
</protein>
<proteinExistence type="inferred from homology"/>
<evidence type="ECO:0000313" key="4">
    <source>
        <dbReference type="EMBL" id="CAG2068445.1"/>
    </source>
</evidence>
<comment type="similarity">
    <text evidence="1">Belongs to the G-protein coupled receptor 2 family. Adhesion G-protein coupled receptor (ADGR) subfamily.</text>
</comment>
<dbReference type="PANTHER" id="PTHR45930:SF4">
    <property type="entry name" value="ADHESION G PROTEIN-COUPLED RECEPTOR A3"/>
    <property type="match status" value="1"/>
</dbReference>
<evidence type="ECO:0000256" key="2">
    <source>
        <dbReference type="ARBA" id="ARBA00023170"/>
    </source>
</evidence>
<reference evidence="4" key="1">
    <citation type="submission" date="2021-03" db="EMBL/GenBank/DDBJ databases">
        <authorList>
            <person name="Tran Van P."/>
        </authorList>
    </citation>
    <scope>NUCLEOTIDE SEQUENCE</scope>
</reference>
<accession>A0ABN7PR36</accession>
<evidence type="ECO:0000256" key="1">
    <source>
        <dbReference type="ARBA" id="ARBA00007343"/>
    </source>
</evidence>
<dbReference type="InterPro" id="IPR051963">
    <property type="entry name" value="Adhesion_GPCR_A"/>
</dbReference>
<feature type="non-terminal residue" evidence="4">
    <location>
        <position position="1"/>
    </location>
</feature>
<name>A0ABN7PR36_TIMPD</name>
<dbReference type="InterPro" id="IPR058808">
    <property type="entry name" value="GAIN_ADGRA2/3"/>
</dbReference>
<feature type="domain" description="ADGRA2/3 GAIN" evidence="3">
    <location>
        <begin position="46"/>
        <end position="138"/>
    </location>
</feature>
<sequence>EIALCVSHSSLMGSDRMKPRLNWAVMIDSLKEAANTSLSDDGSNMNLSLIKESVLETARRLKNLTADPALIQDPVDVVFISKIAEKYLEFVDQDSELGSVLADIVSSTMSLPKSLLVTAQSLEQACSRLVKVVERLVQLTKALNVHKAECKTIFGKNTFSTPDLDLNLDLSINGSLVYCESSALDHAATEAGNFT</sequence>
<organism evidence="4 5">
    <name type="scientific">Timema podura</name>
    <name type="common">Walking stick</name>
    <dbReference type="NCBI Taxonomy" id="61482"/>
    <lineage>
        <taxon>Eukaryota</taxon>
        <taxon>Metazoa</taxon>
        <taxon>Ecdysozoa</taxon>
        <taxon>Arthropoda</taxon>
        <taxon>Hexapoda</taxon>
        <taxon>Insecta</taxon>
        <taxon>Pterygota</taxon>
        <taxon>Neoptera</taxon>
        <taxon>Polyneoptera</taxon>
        <taxon>Phasmatodea</taxon>
        <taxon>Timematodea</taxon>
        <taxon>Timematoidea</taxon>
        <taxon>Timematidae</taxon>
        <taxon>Timema</taxon>
    </lineage>
</organism>
<keyword evidence="5" id="KW-1185">Reference proteome</keyword>
<dbReference type="Pfam" id="PF26588">
    <property type="entry name" value="GAIN_ADGRA3"/>
    <property type="match status" value="1"/>
</dbReference>
<keyword evidence="2" id="KW-0675">Receptor</keyword>